<organism evidence="4">
    <name type="scientific">Gongylonema pulchrum</name>
    <dbReference type="NCBI Taxonomy" id="637853"/>
    <lineage>
        <taxon>Eukaryota</taxon>
        <taxon>Metazoa</taxon>
        <taxon>Ecdysozoa</taxon>
        <taxon>Nematoda</taxon>
        <taxon>Chromadorea</taxon>
        <taxon>Rhabditida</taxon>
        <taxon>Spirurina</taxon>
        <taxon>Spiruromorpha</taxon>
        <taxon>Spiruroidea</taxon>
        <taxon>Gongylonematidae</taxon>
        <taxon>Gongylonema</taxon>
    </lineage>
</organism>
<dbReference type="Proteomes" id="UP000271098">
    <property type="component" value="Unassembled WGS sequence"/>
</dbReference>
<sequence length="106" mass="11597">MASEGLTQTQMDAMDTTESSSVRHYECPICSDTTASTLSRPVGLLSRMVVNYAIGNSVADHCPDLTLVEMGATRDYCSVLMLKVLEVSRRMTLERVSSLLVFVSLC</sequence>
<proteinExistence type="predicted"/>
<feature type="region of interest" description="Disordered" evidence="1">
    <location>
        <begin position="1"/>
        <end position="20"/>
    </location>
</feature>
<dbReference type="OrthoDB" id="15304at2759"/>
<keyword evidence="3" id="KW-1185">Reference proteome</keyword>
<evidence type="ECO:0000256" key="1">
    <source>
        <dbReference type="SAM" id="MobiDB-lite"/>
    </source>
</evidence>
<evidence type="ECO:0000313" key="3">
    <source>
        <dbReference type="Proteomes" id="UP000271098"/>
    </source>
</evidence>
<reference evidence="2 3" key="2">
    <citation type="submission" date="2018-11" db="EMBL/GenBank/DDBJ databases">
        <authorList>
            <consortium name="Pathogen Informatics"/>
        </authorList>
    </citation>
    <scope>NUCLEOTIDE SEQUENCE [LARGE SCALE GENOMIC DNA]</scope>
</reference>
<reference evidence="4" key="1">
    <citation type="submission" date="2016-06" db="UniProtKB">
        <authorList>
            <consortium name="WormBaseParasite"/>
        </authorList>
    </citation>
    <scope>IDENTIFICATION</scope>
</reference>
<gene>
    <name evidence="2" type="ORF">GPUH_LOCUS21231</name>
</gene>
<dbReference type="EMBL" id="UYRT01092120">
    <property type="protein sequence ID" value="VDN37814.1"/>
    <property type="molecule type" value="Genomic_DNA"/>
</dbReference>
<accession>A0A183EJT9</accession>
<dbReference type="WBParaSite" id="GPUH_0002125501-mRNA-1">
    <property type="protein sequence ID" value="GPUH_0002125501-mRNA-1"/>
    <property type="gene ID" value="GPUH_0002125501"/>
</dbReference>
<dbReference type="AlphaFoldDB" id="A0A183EJT9"/>
<name>A0A183EJT9_9BILA</name>
<protein>
    <submittedName>
        <fullName evidence="4">RING-type E3 ubiquitin transferase</fullName>
    </submittedName>
</protein>
<evidence type="ECO:0000313" key="4">
    <source>
        <dbReference type="WBParaSite" id="GPUH_0002125501-mRNA-1"/>
    </source>
</evidence>
<evidence type="ECO:0000313" key="2">
    <source>
        <dbReference type="EMBL" id="VDN37814.1"/>
    </source>
</evidence>